<dbReference type="EMBL" id="PREZ01000002">
    <property type="protein sequence ID" value="PPA71495.1"/>
    <property type="molecule type" value="Genomic_DNA"/>
</dbReference>
<dbReference type="Proteomes" id="UP000239047">
    <property type="component" value="Unassembled WGS sequence"/>
</dbReference>
<feature type="binding site" evidence="4">
    <location>
        <begin position="110"/>
        <end position="111"/>
    </location>
    <ligand>
        <name>S-adenosyl-L-methionine</name>
        <dbReference type="ChEBI" id="CHEBI:59789"/>
    </ligand>
</feature>
<protein>
    <recommendedName>
        <fullName evidence="4">tRNA 5-hydroxyuridine methyltransferase</fullName>
        <ecNumber evidence="4">2.1.1.-</ecNumber>
    </recommendedName>
    <alternativeName>
        <fullName evidence="4">ho5U methyltransferase</fullName>
    </alternativeName>
</protein>
<evidence type="ECO:0000256" key="4">
    <source>
        <dbReference type="HAMAP-Rule" id="MF_02217"/>
    </source>
</evidence>
<dbReference type="GO" id="GO:0008757">
    <property type="term" value="F:S-adenosylmethionine-dependent methyltransferase activity"/>
    <property type="evidence" value="ECO:0007669"/>
    <property type="project" value="TreeGrafter"/>
</dbReference>
<dbReference type="HAMAP" id="MF_02217">
    <property type="entry name" value="TrmR_methyltr"/>
    <property type="match status" value="1"/>
</dbReference>
<keyword evidence="4" id="KW-0479">Metal-binding</keyword>
<dbReference type="EC" id="2.1.1.-" evidence="4"/>
<feature type="binding site" evidence="4">
    <location>
        <position position="65"/>
    </location>
    <ligand>
        <name>S-adenosyl-L-methionine</name>
        <dbReference type="ChEBI" id="CHEBI:59789"/>
    </ligand>
</feature>
<dbReference type="RefSeq" id="WP_104056984.1">
    <property type="nucleotide sequence ID" value="NZ_PREZ01000002.1"/>
</dbReference>
<proteinExistence type="inferred from homology"/>
<dbReference type="InterPro" id="IPR029063">
    <property type="entry name" value="SAM-dependent_MTases_sf"/>
</dbReference>
<comment type="similarity">
    <text evidence="4">Belongs to the class I-like SAM-binding methyltransferase superfamily. Cation-dependent O-methyltransferase family.</text>
</comment>
<comment type="function">
    <text evidence="4">Catalyzes the methylation of 5-hydroxyuridine (ho5U) to form 5-methoxyuridine (mo5U) at position 34 in tRNAs.</text>
</comment>
<dbReference type="PANTHER" id="PTHR10509:SF14">
    <property type="entry name" value="CAFFEOYL-COA O-METHYLTRANSFERASE 3-RELATED"/>
    <property type="match status" value="1"/>
</dbReference>
<dbReference type="PROSITE" id="PS51682">
    <property type="entry name" value="SAM_OMT_I"/>
    <property type="match status" value="1"/>
</dbReference>
<comment type="catalytic activity">
    <reaction evidence="4">
        <text>5-hydroxyuridine(34) in tRNA + S-adenosyl-L-methionine = 5-methoxyuridine(34) in tRNA + S-adenosyl-L-homocysteine + H(+)</text>
        <dbReference type="Rhea" id="RHEA:60524"/>
        <dbReference type="Rhea" id="RHEA-COMP:13381"/>
        <dbReference type="Rhea" id="RHEA-COMP:15591"/>
        <dbReference type="ChEBI" id="CHEBI:15378"/>
        <dbReference type="ChEBI" id="CHEBI:57856"/>
        <dbReference type="ChEBI" id="CHEBI:59789"/>
        <dbReference type="ChEBI" id="CHEBI:136877"/>
        <dbReference type="ChEBI" id="CHEBI:143860"/>
    </reaction>
</comment>
<dbReference type="OrthoDB" id="9799672at2"/>
<dbReference type="SUPFAM" id="SSF53335">
    <property type="entry name" value="S-adenosyl-L-methionine-dependent methyltransferases"/>
    <property type="match status" value="1"/>
</dbReference>
<dbReference type="InterPro" id="IPR043675">
    <property type="entry name" value="TrmR_methyltr"/>
</dbReference>
<dbReference type="GO" id="GO:0030488">
    <property type="term" value="P:tRNA methylation"/>
    <property type="evidence" value="ECO:0007669"/>
    <property type="project" value="UniProtKB-UniRule"/>
</dbReference>
<keyword evidence="6" id="KW-1185">Reference proteome</keyword>
<dbReference type="GO" id="GO:0016300">
    <property type="term" value="F:tRNA (uridine) methyltransferase activity"/>
    <property type="evidence" value="ECO:0007669"/>
    <property type="project" value="UniProtKB-UniRule"/>
</dbReference>
<dbReference type="Pfam" id="PF01596">
    <property type="entry name" value="Methyltransf_3"/>
    <property type="match status" value="1"/>
</dbReference>
<dbReference type="CDD" id="cd02440">
    <property type="entry name" value="AdoMet_MTases"/>
    <property type="match status" value="1"/>
</dbReference>
<feature type="binding site" evidence="4">
    <location>
        <position position="82"/>
    </location>
    <ligand>
        <name>S-adenosyl-L-methionine</name>
        <dbReference type="ChEBI" id="CHEBI:59789"/>
    </ligand>
</feature>
<organism evidence="5 6">
    <name type="scientific">Jeotgalibacillus proteolyticus</name>
    <dbReference type="NCBI Taxonomy" id="2082395"/>
    <lineage>
        <taxon>Bacteria</taxon>
        <taxon>Bacillati</taxon>
        <taxon>Bacillota</taxon>
        <taxon>Bacilli</taxon>
        <taxon>Bacillales</taxon>
        <taxon>Caryophanaceae</taxon>
        <taxon>Jeotgalibacillus</taxon>
    </lineage>
</organism>
<name>A0A2S5GF03_9BACL</name>
<gene>
    <name evidence="4" type="primary">trmR</name>
    <name evidence="5" type="ORF">C4B60_05380</name>
</gene>
<dbReference type="AlphaFoldDB" id="A0A2S5GF03"/>
<keyword evidence="2 4" id="KW-0808">Transferase</keyword>
<dbReference type="GO" id="GO:0008171">
    <property type="term" value="F:O-methyltransferase activity"/>
    <property type="evidence" value="ECO:0007669"/>
    <property type="project" value="InterPro"/>
</dbReference>
<keyword evidence="4" id="KW-0460">Magnesium</keyword>
<evidence type="ECO:0000256" key="3">
    <source>
        <dbReference type="ARBA" id="ARBA00022691"/>
    </source>
</evidence>
<comment type="subunit">
    <text evidence="4">Homodimer.</text>
</comment>
<keyword evidence="4" id="KW-0819">tRNA processing</keyword>
<evidence type="ECO:0000313" key="6">
    <source>
        <dbReference type="Proteomes" id="UP000239047"/>
    </source>
</evidence>
<dbReference type="GO" id="GO:0000287">
    <property type="term" value="F:magnesium ion binding"/>
    <property type="evidence" value="ECO:0007669"/>
    <property type="project" value="UniProtKB-UniRule"/>
</dbReference>
<accession>A0A2S5GF03</accession>
<comment type="caution">
    <text evidence="5">The sequence shown here is derived from an EMBL/GenBank/DDBJ whole genome shotgun (WGS) entry which is preliminary data.</text>
</comment>
<feature type="binding site" evidence="4">
    <location>
        <position position="130"/>
    </location>
    <ligand>
        <name>S-adenosyl-L-methionine</name>
        <dbReference type="ChEBI" id="CHEBI:59789"/>
    </ligand>
</feature>
<evidence type="ECO:0000256" key="2">
    <source>
        <dbReference type="ARBA" id="ARBA00022679"/>
    </source>
</evidence>
<dbReference type="InterPro" id="IPR050362">
    <property type="entry name" value="Cation-dep_OMT"/>
</dbReference>
<keyword evidence="1 4" id="KW-0489">Methyltransferase</keyword>
<keyword evidence="3 4" id="KW-0949">S-adenosyl-L-methionine</keyword>
<evidence type="ECO:0000256" key="1">
    <source>
        <dbReference type="ARBA" id="ARBA00022603"/>
    </source>
</evidence>
<sequence>MDSKVHQYIEKLYPKRSVLFTEMEEFAERENVPIMETDGMEVLLQWLRIQQPKRILEVGTAIGYSALRMADALPETEIISIDRDEERLDLAKEFIKRSGFRDRIHLIFGDALELQEKAAGYGAYDAIFIDAAKSQYSRFFELYSPLLTKHGVIYTDNVLFKGLVAEDDPEVTRNVKQLLRKIDRYNHWLMNNKEFDSIILPVGDGLAVSKKR</sequence>
<feature type="binding site" evidence="4">
    <location>
        <position position="157"/>
    </location>
    <ligand>
        <name>Mg(2+)</name>
        <dbReference type="ChEBI" id="CHEBI:18420"/>
    </ligand>
</feature>
<feature type="binding site" evidence="4">
    <location>
        <position position="156"/>
    </location>
    <ligand>
        <name>Mg(2+)</name>
        <dbReference type="ChEBI" id="CHEBI:18420"/>
    </ligand>
</feature>
<dbReference type="InterPro" id="IPR002935">
    <property type="entry name" value="SAM_O-MeTrfase"/>
</dbReference>
<reference evidence="5 6" key="1">
    <citation type="submission" date="2018-02" db="EMBL/GenBank/DDBJ databases">
        <title>Jeotgalibacillus proteolyticum sp. nov. a protease producing bacterium isolated from ocean sediments of Laizhou Bay.</title>
        <authorList>
            <person name="Li Y."/>
        </authorList>
    </citation>
    <scope>NUCLEOTIDE SEQUENCE [LARGE SCALE GENOMIC DNA]</scope>
    <source>
        <strain evidence="5 6">22-7</strain>
    </source>
</reference>
<dbReference type="Gene3D" id="3.40.50.150">
    <property type="entry name" value="Vaccinia Virus protein VP39"/>
    <property type="match status" value="1"/>
</dbReference>
<dbReference type="PANTHER" id="PTHR10509">
    <property type="entry name" value="O-METHYLTRANSFERASE-RELATED"/>
    <property type="match status" value="1"/>
</dbReference>
<evidence type="ECO:0000313" key="5">
    <source>
        <dbReference type="EMBL" id="PPA71495.1"/>
    </source>
</evidence>
<feature type="binding site" evidence="4">
    <location>
        <position position="130"/>
    </location>
    <ligand>
        <name>Mg(2+)</name>
        <dbReference type="ChEBI" id="CHEBI:18420"/>
    </ligand>
</feature>
<feature type="binding site" evidence="4">
    <location>
        <position position="35"/>
    </location>
    <ligand>
        <name>S-adenosyl-L-methionine</name>
        <dbReference type="ChEBI" id="CHEBI:59789"/>
    </ligand>
</feature>